<organism evidence="1 2">
    <name type="scientific">Stratiformator vulcanicus</name>
    <dbReference type="NCBI Taxonomy" id="2527980"/>
    <lineage>
        <taxon>Bacteria</taxon>
        <taxon>Pseudomonadati</taxon>
        <taxon>Planctomycetota</taxon>
        <taxon>Planctomycetia</taxon>
        <taxon>Planctomycetales</taxon>
        <taxon>Planctomycetaceae</taxon>
        <taxon>Stratiformator</taxon>
    </lineage>
</organism>
<evidence type="ECO:0000313" key="2">
    <source>
        <dbReference type="Proteomes" id="UP000317318"/>
    </source>
</evidence>
<dbReference type="EMBL" id="CP036268">
    <property type="protein sequence ID" value="QDT39024.1"/>
    <property type="molecule type" value="Genomic_DNA"/>
</dbReference>
<reference evidence="1 2" key="1">
    <citation type="submission" date="2019-02" db="EMBL/GenBank/DDBJ databases">
        <title>Deep-cultivation of Planctomycetes and their phenomic and genomic characterization uncovers novel biology.</title>
        <authorList>
            <person name="Wiegand S."/>
            <person name="Jogler M."/>
            <person name="Boedeker C."/>
            <person name="Pinto D."/>
            <person name="Vollmers J."/>
            <person name="Rivas-Marin E."/>
            <person name="Kohn T."/>
            <person name="Peeters S.H."/>
            <person name="Heuer A."/>
            <person name="Rast P."/>
            <person name="Oberbeckmann S."/>
            <person name="Bunk B."/>
            <person name="Jeske O."/>
            <person name="Meyerdierks A."/>
            <person name="Storesund J.E."/>
            <person name="Kallscheuer N."/>
            <person name="Luecker S."/>
            <person name="Lage O.M."/>
            <person name="Pohl T."/>
            <person name="Merkel B.J."/>
            <person name="Hornburger P."/>
            <person name="Mueller R.-W."/>
            <person name="Bruemmer F."/>
            <person name="Labrenz M."/>
            <person name="Spormann A.M."/>
            <person name="Op den Camp H."/>
            <person name="Overmann J."/>
            <person name="Amann R."/>
            <person name="Jetten M.S.M."/>
            <person name="Mascher T."/>
            <person name="Medema M.H."/>
            <person name="Devos D.P."/>
            <person name="Kaster A.-K."/>
            <person name="Ovreas L."/>
            <person name="Rohde M."/>
            <person name="Galperin M.Y."/>
            <person name="Jogler C."/>
        </authorList>
    </citation>
    <scope>NUCLEOTIDE SEQUENCE [LARGE SCALE GENOMIC DNA]</scope>
    <source>
        <strain evidence="1 2">Pan189</strain>
    </source>
</reference>
<evidence type="ECO:0000313" key="1">
    <source>
        <dbReference type="EMBL" id="QDT39024.1"/>
    </source>
</evidence>
<dbReference type="KEGG" id="svp:Pan189_34250"/>
<keyword evidence="2" id="KW-1185">Reference proteome</keyword>
<dbReference type="Proteomes" id="UP000317318">
    <property type="component" value="Chromosome"/>
</dbReference>
<accession>A0A517R564</accession>
<dbReference type="OrthoDB" id="280568at2"/>
<dbReference type="AlphaFoldDB" id="A0A517R564"/>
<proteinExistence type="predicted"/>
<sequence>MINWIYYPKSDQPTSLSLQVVKVFEDVETAIESGVSGKSSNEVLAMLRPGLEQVGFTVESGKKASERIAVPVLFGRNGKPEKSFHADAYHEKEGYVIEVEAGRGVVNNQFLKDLFQACMMHDVEFLSIAVCNWYGSNRDFESVERFFDTMYTSQRLQLPLKGILLVGY</sequence>
<protein>
    <recommendedName>
        <fullName evidence="3">Restriction endonuclease BglII</fullName>
    </recommendedName>
</protein>
<name>A0A517R564_9PLAN</name>
<dbReference type="RefSeq" id="WP_145365158.1">
    <property type="nucleotide sequence ID" value="NZ_CP036268.1"/>
</dbReference>
<evidence type="ECO:0008006" key="3">
    <source>
        <dbReference type="Google" id="ProtNLM"/>
    </source>
</evidence>
<gene>
    <name evidence="1" type="ORF">Pan189_34250</name>
</gene>